<evidence type="ECO:0000256" key="1">
    <source>
        <dbReference type="ARBA" id="ARBA00022630"/>
    </source>
</evidence>
<evidence type="ECO:0000256" key="2">
    <source>
        <dbReference type="ARBA" id="ARBA00022827"/>
    </source>
</evidence>
<dbReference type="PANTHER" id="PTHR43098:SF5">
    <property type="entry name" value="DUAL-FUNCTIONAL MONOOXYGENASE_METHYLTRANSFERASE PSOF"/>
    <property type="match status" value="1"/>
</dbReference>
<protein>
    <recommendedName>
        <fullName evidence="7">Cyclohexanone monooxygenase</fullName>
    </recommendedName>
</protein>
<evidence type="ECO:0000313" key="6">
    <source>
        <dbReference type="Proteomes" id="UP001595075"/>
    </source>
</evidence>
<accession>A0ABR4BQZ4</accession>
<dbReference type="PANTHER" id="PTHR43098">
    <property type="entry name" value="L-ORNITHINE N(5)-MONOOXYGENASE-RELATED"/>
    <property type="match status" value="1"/>
</dbReference>
<gene>
    <name evidence="5" type="ORF">VTL71DRAFT_9939</name>
</gene>
<dbReference type="InterPro" id="IPR020946">
    <property type="entry name" value="Flavin_mOase-like"/>
</dbReference>
<keyword evidence="3" id="KW-0521">NADP</keyword>
<sequence length="541" mass="61441">MAPIHLDALVVGLGFGGIYQLKKLRDQGLRVKAIDKATDVGGTWYWNRYPGAMSDTYSFLYRFSWDHEDLLEYPWNTHYLQGPEILKYLQHVVNRHDLRKDMEFATELLAADWKVSERRWEVRLSTGERLSVRYLVTSLGPLTKTNFPTIPNLDTFQGKLYHTANWPDDVDLEDKRVGVIGNGSTGVQVITAIAKADEVKQLLCFQRNPQYTVPAGNGVLSRQERQEINDNYTEIWKKAKESIFALGIEESSRPTFSVSAKERELIFEEAWQKGNGFRFMFGTFGDITFDKNANAEAQEFIRKKIRQTIKDPEKARKLCPTELYARRPLCDSGYYEQFNRENVDIVDIKTNPITELTTTGIKMSDGTLHELDVIICATGFDAVDGSYARIAIKGRNGESLKARWTKLIPTSYLGIMVPNFPNLFMIGGPNGPYSNYPPVTETHVEIISELIDRTEKAGSDTTVTSAKRCVIEAESDAEDRWTDRCEEISSASLFQKVDSWMYGRNVPGKKKAVMFYMGGLGPYRKEVAALLEDNLKGFQIS</sequence>
<dbReference type="Gene3D" id="3.50.50.60">
    <property type="entry name" value="FAD/NAD(P)-binding domain"/>
    <property type="match status" value="2"/>
</dbReference>
<proteinExistence type="predicted"/>
<dbReference type="SUPFAM" id="SSF51905">
    <property type="entry name" value="FAD/NAD(P)-binding domain"/>
    <property type="match status" value="3"/>
</dbReference>
<dbReference type="Pfam" id="PF00743">
    <property type="entry name" value="FMO-like"/>
    <property type="match status" value="1"/>
</dbReference>
<evidence type="ECO:0000313" key="5">
    <source>
        <dbReference type="EMBL" id="KAL2060117.1"/>
    </source>
</evidence>
<dbReference type="InterPro" id="IPR036188">
    <property type="entry name" value="FAD/NAD-bd_sf"/>
</dbReference>
<dbReference type="EMBL" id="JAZHXI010000024">
    <property type="protein sequence ID" value="KAL2060117.1"/>
    <property type="molecule type" value="Genomic_DNA"/>
</dbReference>
<evidence type="ECO:0000256" key="3">
    <source>
        <dbReference type="ARBA" id="ARBA00022857"/>
    </source>
</evidence>
<comment type="caution">
    <text evidence="5">The sequence shown here is derived from an EMBL/GenBank/DDBJ whole genome shotgun (WGS) entry which is preliminary data.</text>
</comment>
<reference evidence="5 6" key="1">
    <citation type="journal article" date="2024" name="Commun. Biol.">
        <title>Comparative genomic analysis of thermophilic fungi reveals convergent evolutionary adaptations and gene losses.</title>
        <authorList>
            <person name="Steindorff A.S."/>
            <person name="Aguilar-Pontes M.V."/>
            <person name="Robinson A.J."/>
            <person name="Andreopoulos B."/>
            <person name="LaButti K."/>
            <person name="Kuo A."/>
            <person name="Mondo S."/>
            <person name="Riley R."/>
            <person name="Otillar R."/>
            <person name="Haridas S."/>
            <person name="Lipzen A."/>
            <person name="Grimwood J."/>
            <person name="Schmutz J."/>
            <person name="Clum A."/>
            <person name="Reid I.D."/>
            <person name="Moisan M.C."/>
            <person name="Butler G."/>
            <person name="Nguyen T.T.M."/>
            <person name="Dewar K."/>
            <person name="Conant G."/>
            <person name="Drula E."/>
            <person name="Henrissat B."/>
            <person name="Hansel C."/>
            <person name="Singer S."/>
            <person name="Hutchinson M.I."/>
            <person name="de Vries R.P."/>
            <person name="Natvig D.O."/>
            <person name="Powell A.J."/>
            <person name="Tsang A."/>
            <person name="Grigoriev I.V."/>
        </authorList>
    </citation>
    <scope>NUCLEOTIDE SEQUENCE [LARGE SCALE GENOMIC DNA]</scope>
    <source>
        <strain evidence="5 6">CBS 494.80</strain>
    </source>
</reference>
<dbReference type="Proteomes" id="UP001595075">
    <property type="component" value="Unassembled WGS sequence"/>
</dbReference>
<keyword evidence="4" id="KW-0560">Oxidoreductase</keyword>
<keyword evidence="6" id="KW-1185">Reference proteome</keyword>
<organism evidence="5 6">
    <name type="scientific">Oculimacula yallundae</name>
    <dbReference type="NCBI Taxonomy" id="86028"/>
    <lineage>
        <taxon>Eukaryota</taxon>
        <taxon>Fungi</taxon>
        <taxon>Dikarya</taxon>
        <taxon>Ascomycota</taxon>
        <taxon>Pezizomycotina</taxon>
        <taxon>Leotiomycetes</taxon>
        <taxon>Helotiales</taxon>
        <taxon>Ploettnerulaceae</taxon>
        <taxon>Oculimacula</taxon>
    </lineage>
</organism>
<evidence type="ECO:0008006" key="7">
    <source>
        <dbReference type="Google" id="ProtNLM"/>
    </source>
</evidence>
<evidence type="ECO:0000256" key="4">
    <source>
        <dbReference type="ARBA" id="ARBA00023002"/>
    </source>
</evidence>
<keyword evidence="1" id="KW-0285">Flavoprotein</keyword>
<keyword evidence="2" id="KW-0274">FAD</keyword>
<name>A0ABR4BQZ4_9HELO</name>
<dbReference type="InterPro" id="IPR050775">
    <property type="entry name" value="FAD-binding_Monooxygenases"/>
</dbReference>